<keyword evidence="7 11" id="KW-0963">Cytoplasm</keyword>
<dbReference type="InterPro" id="IPR000073">
    <property type="entry name" value="AB_hydrolase_1"/>
</dbReference>
<name>A0ABM6M9F7_9SPHN</name>
<keyword evidence="15" id="KW-1185">Reference proteome</keyword>
<evidence type="ECO:0000313" key="15">
    <source>
        <dbReference type="Proteomes" id="UP000258016"/>
    </source>
</evidence>
<dbReference type="InterPro" id="IPR002410">
    <property type="entry name" value="Peptidase_S33"/>
</dbReference>
<evidence type="ECO:0000313" key="14">
    <source>
        <dbReference type="EMBL" id="ASR52519.1"/>
    </source>
</evidence>
<keyword evidence="9 11" id="KW-0378">Hydrolase</keyword>
<dbReference type="PANTHER" id="PTHR43722:SF1">
    <property type="entry name" value="PROLINE IMINOPEPTIDASE"/>
    <property type="match status" value="1"/>
</dbReference>
<evidence type="ECO:0000256" key="9">
    <source>
        <dbReference type="ARBA" id="ARBA00022801"/>
    </source>
</evidence>
<feature type="domain" description="AB hydrolase-1" evidence="13">
    <location>
        <begin position="61"/>
        <end position="317"/>
    </location>
</feature>
<evidence type="ECO:0000256" key="5">
    <source>
        <dbReference type="ARBA" id="ARBA00021843"/>
    </source>
</evidence>
<dbReference type="InterPro" id="IPR005944">
    <property type="entry name" value="Pro_iminopeptidase"/>
</dbReference>
<dbReference type="Gene3D" id="3.40.50.1820">
    <property type="entry name" value="alpha/beta hydrolase"/>
    <property type="match status" value="1"/>
</dbReference>
<evidence type="ECO:0000256" key="7">
    <source>
        <dbReference type="ARBA" id="ARBA00022490"/>
    </source>
</evidence>
<dbReference type="Proteomes" id="UP000258016">
    <property type="component" value="Chromosome"/>
</dbReference>
<protein>
    <recommendedName>
        <fullName evidence="5 11">Proline iminopeptidase</fullName>
        <shortName evidence="11">PIP</shortName>
        <ecNumber evidence="4 11">3.4.11.5</ecNumber>
    </recommendedName>
    <alternativeName>
        <fullName evidence="10 11">Prolyl aminopeptidase</fullName>
    </alternativeName>
</protein>
<evidence type="ECO:0000256" key="3">
    <source>
        <dbReference type="ARBA" id="ARBA00010088"/>
    </source>
</evidence>
<dbReference type="PRINTS" id="PR00793">
    <property type="entry name" value="PROAMNOPTASE"/>
</dbReference>
<evidence type="ECO:0000259" key="13">
    <source>
        <dbReference type="Pfam" id="PF00561"/>
    </source>
</evidence>
<evidence type="ECO:0000256" key="1">
    <source>
        <dbReference type="ARBA" id="ARBA00001585"/>
    </source>
</evidence>
<dbReference type="SUPFAM" id="SSF53474">
    <property type="entry name" value="alpha/beta-Hydrolases"/>
    <property type="match status" value="1"/>
</dbReference>
<reference evidence="14 15" key="1">
    <citation type="submission" date="2017-03" db="EMBL/GenBank/DDBJ databases">
        <title>Complete genome sequence of Blastomonas fulva degrading microcsystin LR.</title>
        <authorList>
            <person name="Lee H.-g."/>
            <person name="Jin L."/>
            <person name="oh H.-M."/>
        </authorList>
    </citation>
    <scope>NUCLEOTIDE SEQUENCE [LARGE SCALE GENOMIC DNA]</scope>
    <source>
        <strain evidence="14 15">T2</strain>
    </source>
</reference>
<organism evidence="14 15">
    <name type="scientific">Blastomonas fulva</name>
    <dbReference type="NCBI Taxonomy" id="1550728"/>
    <lineage>
        <taxon>Bacteria</taxon>
        <taxon>Pseudomonadati</taxon>
        <taxon>Pseudomonadota</taxon>
        <taxon>Alphaproteobacteria</taxon>
        <taxon>Sphingomonadales</taxon>
        <taxon>Sphingomonadaceae</taxon>
        <taxon>Blastomonas</taxon>
    </lineage>
</organism>
<evidence type="ECO:0000256" key="11">
    <source>
        <dbReference type="PIRNR" id="PIRNR006431"/>
    </source>
</evidence>
<evidence type="ECO:0000256" key="8">
    <source>
        <dbReference type="ARBA" id="ARBA00022670"/>
    </source>
</evidence>
<dbReference type="Pfam" id="PF00561">
    <property type="entry name" value="Abhydrolase_1"/>
    <property type="match status" value="1"/>
</dbReference>
<proteinExistence type="inferred from homology"/>
<dbReference type="EC" id="3.4.11.5" evidence="4 11"/>
<dbReference type="PANTHER" id="PTHR43722">
    <property type="entry name" value="PROLINE IMINOPEPTIDASE"/>
    <property type="match status" value="1"/>
</dbReference>
<keyword evidence="6 11" id="KW-0031">Aminopeptidase</keyword>
<dbReference type="PIRSF" id="PIRSF006431">
    <property type="entry name" value="Pept_S33"/>
    <property type="match status" value="1"/>
</dbReference>
<evidence type="ECO:0000256" key="4">
    <source>
        <dbReference type="ARBA" id="ARBA00012568"/>
    </source>
</evidence>
<comment type="subcellular location">
    <subcellularLocation>
        <location evidence="2 11">Cytoplasm</location>
    </subcellularLocation>
</comment>
<dbReference type="InterPro" id="IPR029058">
    <property type="entry name" value="AB_hydrolase_fold"/>
</dbReference>
<dbReference type="EMBL" id="CP020083">
    <property type="protein sequence ID" value="ASR52519.1"/>
    <property type="molecule type" value="Genomic_DNA"/>
</dbReference>
<dbReference type="NCBIfam" id="TIGR01249">
    <property type="entry name" value="pro_imino_pep_1"/>
    <property type="match status" value="1"/>
</dbReference>
<comment type="catalytic activity">
    <reaction evidence="1 11 12">
        <text>Release of N-terminal proline from a peptide.</text>
        <dbReference type="EC" id="3.4.11.5"/>
    </reaction>
</comment>
<evidence type="ECO:0000256" key="6">
    <source>
        <dbReference type="ARBA" id="ARBA00022438"/>
    </source>
</evidence>
<evidence type="ECO:0000256" key="2">
    <source>
        <dbReference type="ARBA" id="ARBA00004496"/>
    </source>
</evidence>
<comment type="similarity">
    <text evidence="3 11 12">Belongs to the peptidase S33 family.</text>
</comment>
<sequence>MSAAMATICRATSATATEPRGGAVRGLYPPIEPYATGTLDTGDGHQVYYERVGTPGAKPAVFLHGGPGGGCSPDHRRLFDPALYDVMLFDQRGCGRSAPHAALNANTTWHLVADIERLRTIVGVDQWLVFGGSWGSTLALAYAQTHPARVSELVLRGIYTCTKPELDWFYQFGVSQMFPDKWERFVALIPEDERGDMLGAYHRRLTGDDLELQVAAARAWSLYEGETVTLLPDPRLTEQHDDGHYALAFARIETHYFVNACWLEPEQLLRNASRLAAVPGTIVHGRYDMPCPAHYAWALHKKLPHMDFHLVEGAGHAYSEPGILSRLVEATDRYAGKA</sequence>
<keyword evidence="8 11" id="KW-0645">Protease</keyword>
<accession>A0ABM6M9F7</accession>
<evidence type="ECO:0000256" key="10">
    <source>
        <dbReference type="ARBA" id="ARBA00029605"/>
    </source>
</evidence>
<dbReference type="GO" id="GO:0004177">
    <property type="term" value="F:aminopeptidase activity"/>
    <property type="evidence" value="ECO:0007669"/>
    <property type="project" value="UniProtKB-KW"/>
</dbReference>
<gene>
    <name evidence="14" type="ORF">B5J99_14500</name>
</gene>
<evidence type="ECO:0000256" key="12">
    <source>
        <dbReference type="RuleBase" id="RU003421"/>
    </source>
</evidence>